<feature type="compositionally biased region" description="Basic and acidic residues" evidence="1">
    <location>
        <begin position="155"/>
        <end position="170"/>
    </location>
</feature>
<evidence type="ECO:0000313" key="2">
    <source>
        <dbReference type="EMBL" id="QUW04040.1"/>
    </source>
</evidence>
<feature type="region of interest" description="Disordered" evidence="1">
    <location>
        <begin position="145"/>
        <end position="170"/>
    </location>
</feature>
<evidence type="ECO:0000313" key="3">
    <source>
        <dbReference type="Proteomes" id="UP000676506"/>
    </source>
</evidence>
<protein>
    <submittedName>
        <fullName evidence="2">Type I-E CRISPR-associated protein Cas7/Cse4/CasC</fullName>
    </submittedName>
</protein>
<keyword evidence="3" id="KW-1185">Reference proteome</keyword>
<reference evidence="2 3" key="1">
    <citation type="submission" date="2021-03" db="EMBL/GenBank/DDBJ databases">
        <title>Genomic and phenotypic characterization of Chloracidobacterium isolates provides evidence for multiple species.</title>
        <authorList>
            <person name="Saini M.K."/>
            <person name="Costas A.M.G."/>
            <person name="Tank M."/>
            <person name="Bryant D.A."/>
        </authorList>
    </citation>
    <scope>NUCLEOTIDE SEQUENCE [LARGE SCALE GENOMIC DNA]</scope>
    <source>
        <strain evidence="2 3">BV2-C</strain>
    </source>
</reference>
<organism evidence="2 3">
    <name type="scientific">Chloracidobacterium validum</name>
    <dbReference type="NCBI Taxonomy" id="2821543"/>
    <lineage>
        <taxon>Bacteria</taxon>
        <taxon>Pseudomonadati</taxon>
        <taxon>Acidobacteriota</taxon>
        <taxon>Terriglobia</taxon>
        <taxon>Terriglobales</taxon>
        <taxon>Acidobacteriaceae</taxon>
        <taxon>Chloracidobacterium</taxon>
    </lineage>
</organism>
<dbReference type="Proteomes" id="UP000676506">
    <property type="component" value="Chromosome 2"/>
</dbReference>
<dbReference type="NCBIfam" id="TIGR01869">
    <property type="entry name" value="casC_Cse4"/>
    <property type="match status" value="1"/>
</dbReference>
<evidence type="ECO:0000256" key="1">
    <source>
        <dbReference type="SAM" id="MobiDB-lite"/>
    </source>
</evidence>
<proteinExistence type="predicted"/>
<dbReference type="Pfam" id="PF09344">
    <property type="entry name" value="Cas_CT1975"/>
    <property type="match status" value="1"/>
</dbReference>
<dbReference type="RefSeq" id="WP_211429929.1">
    <property type="nucleotide sequence ID" value="NZ_CP072649.1"/>
</dbReference>
<gene>
    <name evidence="2" type="primary">cas7e</name>
    <name evidence="2" type="ORF">J8C06_13385</name>
</gene>
<name>A0ABX8BEU6_9BACT</name>
<dbReference type="InterPro" id="IPR010148">
    <property type="entry name" value="CRISPR-assoc_prot_CT1975"/>
</dbReference>
<sequence>MFIEIHMLQNFAPSNLNRDDTNTPKTCVFGGYRRARISSQCLKRSIRRHPAFKAAVESHQGSVGVRTKRLFDRLVDGLTTRGHAGQVAAHIAQNALRGLSFKLDSKESKQTGQTMKLTQYLLFLGEREIKKLIDVADNHAQALASIPTEETPTTETEKKSSGAKAKREQRAAIPEPIQKDLAGVFGPAYAADVAMFGRMVADGKNLNVDAACQVAHAISTNEVEMEMDFYTAVDDLKAEDRDEDAGSGMLGTVEYNSATYYRYALVNVDKLAENLAHDVEQVVGAIGGFLEASALAIPSGKQNSMAAHNPPAYIRVLAREGGAPWSLANAFLTPVRPGRKDGEDLLTRSAANLGAYFEKLKRAYGSAGILQDLTCTTLDMVENPVGLQDLITQVVETVQSRLTAQEAA</sequence>
<accession>A0ABX8BEU6</accession>
<dbReference type="EMBL" id="CP072649">
    <property type="protein sequence ID" value="QUW04040.1"/>
    <property type="molecule type" value="Genomic_DNA"/>
</dbReference>